<accession>A0AAV7IEQ5</accession>
<reference evidence="2 3" key="1">
    <citation type="journal article" date="2021" name="J. Hered.">
        <title>A chromosome-level genome assembly of the parasitoid wasp, Cotesia glomerata (Hymenoptera: Braconidae).</title>
        <authorList>
            <person name="Pinto B.J."/>
            <person name="Weis J.J."/>
            <person name="Gamble T."/>
            <person name="Ode P.J."/>
            <person name="Paul R."/>
            <person name="Zaspel J.M."/>
        </authorList>
    </citation>
    <scope>NUCLEOTIDE SEQUENCE [LARGE SCALE GENOMIC DNA]</scope>
    <source>
        <strain evidence="2">CgM1</strain>
    </source>
</reference>
<keyword evidence="1" id="KW-0175">Coiled coil</keyword>
<name>A0AAV7IEQ5_COTGL</name>
<protein>
    <submittedName>
        <fullName evidence="2">Uncharacterized protein</fullName>
    </submittedName>
</protein>
<organism evidence="2 3">
    <name type="scientific">Cotesia glomerata</name>
    <name type="common">Lepidopteran parasitic wasp</name>
    <name type="synonym">Apanteles glomeratus</name>
    <dbReference type="NCBI Taxonomy" id="32391"/>
    <lineage>
        <taxon>Eukaryota</taxon>
        <taxon>Metazoa</taxon>
        <taxon>Ecdysozoa</taxon>
        <taxon>Arthropoda</taxon>
        <taxon>Hexapoda</taxon>
        <taxon>Insecta</taxon>
        <taxon>Pterygota</taxon>
        <taxon>Neoptera</taxon>
        <taxon>Endopterygota</taxon>
        <taxon>Hymenoptera</taxon>
        <taxon>Apocrita</taxon>
        <taxon>Ichneumonoidea</taxon>
        <taxon>Braconidae</taxon>
        <taxon>Microgastrinae</taxon>
        <taxon>Cotesia</taxon>
    </lineage>
</organism>
<dbReference type="EMBL" id="JAHXZJ010001864">
    <property type="protein sequence ID" value="KAH0549767.1"/>
    <property type="molecule type" value="Genomic_DNA"/>
</dbReference>
<evidence type="ECO:0000313" key="2">
    <source>
        <dbReference type="EMBL" id="KAH0549767.1"/>
    </source>
</evidence>
<dbReference type="AlphaFoldDB" id="A0AAV7IEQ5"/>
<feature type="coiled-coil region" evidence="1">
    <location>
        <begin position="52"/>
        <end position="79"/>
    </location>
</feature>
<evidence type="ECO:0000256" key="1">
    <source>
        <dbReference type="SAM" id="Coils"/>
    </source>
</evidence>
<proteinExistence type="predicted"/>
<gene>
    <name evidence="2" type="ORF">KQX54_013720</name>
</gene>
<keyword evidence="3" id="KW-1185">Reference proteome</keyword>
<evidence type="ECO:0000313" key="3">
    <source>
        <dbReference type="Proteomes" id="UP000826195"/>
    </source>
</evidence>
<dbReference type="Proteomes" id="UP000826195">
    <property type="component" value="Unassembled WGS sequence"/>
</dbReference>
<sequence length="157" mass="18354">MSATTEIFPNVELKLCWFNFIRVSARKWKTFGLNDLNDEILQYTFVIPTLPANQFKNSIEEIEAMIDDNEEKYRACIEKLQSFIKFIKLWWQSTAESISFSNNMNNSINISEYFDRHLGSKMGSLLPDIFLFFDKTNWLKIMLPTIANLEANVHNPG</sequence>
<comment type="caution">
    <text evidence="2">The sequence shown here is derived from an EMBL/GenBank/DDBJ whole genome shotgun (WGS) entry which is preliminary data.</text>
</comment>